<keyword evidence="3" id="KW-1185">Reference proteome</keyword>
<accession>A0A0B5FQD3</accession>
<dbReference type="PANTHER" id="PTHR38692:SF1">
    <property type="entry name" value="PROTEIN SMG"/>
    <property type="match status" value="1"/>
</dbReference>
<reference evidence="2 3" key="1">
    <citation type="journal article" date="2015" name="Genome Announc.">
        <title>Genomes of Geoalkalibacter ferrihydriticus Z-0531T and Geoalkalibacter subterraneus Red1T, Two Haloalkaliphilic Metal-Reducing Deltaproteobacteria.</title>
        <authorList>
            <person name="Badalamenti J.P."/>
            <person name="Krajmalnik-Brown R."/>
            <person name="Torres C.I."/>
            <person name="Bond D.R."/>
        </authorList>
    </citation>
    <scope>NUCLEOTIDE SEQUENCE [LARGE SCALE GENOMIC DNA]</scope>
    <source>
        <strain evidence="2 3">Red1</strain>
    </source>
</reference>
<dbReference type="RefSeq" id="WP_040199199.1">
    <property type="nucleotide sequence ID" value="NZ_CP010311.1"/>
</dbReference>
<comment type="similarity">
    <text evidence="1">Belongs to the Smg family.</text>
</comment>
<proteinExistence type="inferred from homology"/>
<gene>
    <name evidence="1" type="primary">smg</name>
    <name evidence="2" type="ORF">GSUB_03460</name>
</gene>
<evidence type="ECO:0000313" key="2">
    <source>
        <dbReference type="EMBL" id="AJF05811.1"/>
    </source>
</evidence>
<dbReference type="Proteomes" id="UP000035036">
    <property type="component" value="Chromosome"/>
</dbReference>
<dbReference type="OrthoDB" id="5401951at2"/>
<dbReference type="Pfam" id="PF04361">
    <property type="entry name" value="DUF494"/>
    <property type="match status" value="1"/>
</dbReference>
<dbReference type="InterPro" id="IPR007456">
    <property type="entry name" value="Smg"/>
</dbReference>
<dbReference type="KEGG" id="gsb:GSUB_03460"/>
<evidence type="ECO:0000256" key="1">
    <source>
        <dbReference type="HAMAP-Rule" id="MF_00598"/>
    </source>
</evidence>
<sequence length="156" mass="18025">MRDRVLAIVNLITQYILEDQGLVANEQEMVQELLEFGFEADEIDAAFTWMETQTLHEEHALSDRLDIPAQRIFTAQENLALTREARGFLIKLRSLGILDQDTQEEIIERAVDSANEPMGLQDIKQLAVLSLFSRAQHQWRKEVDCILDDDWSALFH</sequence>
<dbReference type="PANTHER" id="PTHR38692">
    <property type="entry name" value="PROTEIN SMG"/>
    <property type="match status" value="1"/>
</dbReference>
<protein>
    <recommendedName>
        <fullName evidence="1">Protein Smg homolog</fullName>
    </recommendedName>
</protein>
<dbReference type="HAMAP" id="MF_00598">
    <property type="entry name" value="Smg"/>
    <property type="match status" value="1"/>
</dbReference>
<dbReference type="EMBL" id="CP010311">
    <property type="protein sequence ID" value="AJF05811.1"/>
    <property type="molecule type" value="Genomic_DNA"/>
</dbReference>
<evidence type="ECO:0000313" key="3">
    <source>
        <dbReference type="Proteomes" id="UP000035036"/>
    </source>
</evidence>
<organism evidence="2 3">
    <name type="scientific">Geoalkalibacter subterraneus</name>
    <dbReference type="NCBI Taxonomy" id="483547"/>
    <lineage>
        <taxon>Bacteria</taxon>
        <taxon>Pseudomonadati</taxon>
        <taxon>Thermodesulfobacteriota</taxon>
        <taxon>Desulfuromonadia</taxon>
        <taxon>Desulfuromonadales</taxon>
        <taxon>Geoalkalibacteraceae</taxon>
        <taxon>Geoalkalibacter</taxon>
    </lineage>
</organism>
<dbReference type="STRING" id="483547.GSUB_03460"/>
<name>A0A0B5FQD3_9BACT</name>
<dbReference type="AlphaFoldDB" id="A0A0B5FQD3"/>
<dbReference type="HOGENOM" id="CLU_1684050_0_0_7"/>